<feature type="transmembrane region" description="Helical" evidence="7">
    <location>
        <begin position="475"/>
        <end position="495"/>
    </location>
</feature>
<organism evidence="8">
    <name type="scientific">Emiliania huxleyi</name>
    <name type="common">Coccolithophore</name>
    <name type="synonym">Pontosphaera huxleyi</name>
    <dbReference type="NCBI Taxonomy" id="2903"/>
    <lineage>
        <taxon>Eukaryota</taxon>
        <taxon>Haptista</taxon>
        <taxon>Haptophyta</taxon>
        <taxon>Prymnesiophyceae</taxon>
        <taxon>Isochrysidales</taxon>
        <taxon>Noelaerhabdaceae</taxon>
        <taxon>Emiliania</taxon>
    </lineage>
</organism>
<feature type="transmembrane region" description="Helical" evidence="7">
    <location>
        <begin position="63"/>
        <end position="86"/>
    </location>
</feature>
<feature type="compositionally biased region" description="Basic and acidic residues" evidence="6">
    <location>
        <begin position="565"/>
        <end position="579"/>
    </location>
</feature>
<dbReference type="Pfam" id="PF01554">
    <property type="entry name" value="MatE"/>
    <property type="match status" value="2"/>
</dbReference>
<reference evidence="8" key="1">
    <citation type="submission" date="2021-01" db="EMBL/GenBank/DDBJ databases">
        <authorList>
            <person name="Corre E."/>
            <person name="Pelletier E."/>
            <person name="Niang G."/>
            <person name="Scheremetjew M."/>
            <person name="Finn R."/>
            <person name="Kale V."/>
            <person name="Holt S."/>
            <person name="Cochrane G."/>
            <person name="Meng A."/>
            <person name="Brown T."/>
            <person name="Cohen L."/>
        </authorList>
    </citation>
    <scope>NUCLEOTIDE SEQUENCE</scope>
    <source>
        <strain evidence="8">379</strain>
    </source>
</reference>
<evidence type="ECO:0000256" key="3">
    <source>
        <dbReference type="ARBA" id="ARBA00022692"/>
    </source>
</evidence>
<keyword evidence="5 7" id="KW-0472">Membrane</keyword>
<gene>
    <name evidence="8" type="ORF">EHUX00137_LOCUS36232</name>
</gene>
<protein>
    <recommendedName>
        <fullName evidence="9">Protein DETOXIFICATION</fullName>
    </recommendedName>
</protein>
<proteinExistence type="inferred from homology"/>
<dbReference type="InterPro" id="IPR044644">
    <property type="entry name" value="DinF-like"/>
</dbReference>
<dbReference type="EMBL" id="HBIR01046381">
    <property type="protein sequence ID" value="CAE0580590.1"/>
    <property type="molecule type" value="Transcribed_RNA"/>
</dbReference>
<evidence type="ECO:0000256" key="2">
    <source>
        <dbReference type="ARBA" id="ARBA00010199"/>
    </source>
</evidence>
<evidence type="ECO:0000256" key="7">
    <source>
        <dbReference type="SAM" id="Phobius"/>
    </source>
</evidence>
<feature type="compositionally biased region" description="Low complexity" evidence="6">
    <location>
        <begin position="538"/>
        <end position="564"/>
    </location>
</feature>
<dbReference type="GO" id="GO:0042910">
    <property type="term" value="F:xenobiotic transmembrane transporter activity"/>
    <property type="evidence" value="ECO:0007669"/>
    <property type="project" value="InterPro"/>
</dbReference>
<feature type="region of interest" description="Disordered" evidence="6">
    <location>
        <begin position="538"/>
        <end position="599"/>
    </location>
</feature>
<feature type="transmembrane region" description="Helical" evidence="7">
    <location>
        <begin position="211"/>
        <end position="235"/>
    </location>
</feature>
<sequence length="599" mass="62090">MSVLVNNDEPLVRIAEDDFAKAVSLCAILAASLPSIVNNAAQPIAAALQLGLLGHSDSAAQRVAVFSAVGAAVTFVANISNFVIVVTMSRVGHALGAKRWAALGRTVWTVLVCALVIGLLSALVLWLGRRPLLSALSLSRPPLDDLAESYLPVALLRLPPLLLLRASSAVLVGYQRVKAASLLNLALACADTAAFYLLLHSSLVLAGGGLVAVGAAVAATCAIAAAAAVTAVLLLPPDAAVRVLPRRCCRRAAAAPEAEGALPADAPAAPSESSLLSLARDSLNVLVRSVLLSGSVLALMVAVAPLGAAAVGAHAVVLQLWMVTSYVVDGFADVGTMVGSRLLGAGEERHMRRLTATLLLLGLATGGVAACLMAALHDPLVAAFTRDSETRPPLHTPPPPARRPRRPHPSRESRRAMLHTPLWTLLCALPRGRAALAPHERRLLTARLRAGALQPVNALVFVYDGLIYAVRAFGFLRNALLLGVCCTFAPALALAKSLSPSSLLAIWAAKAALNCWRCGSALLLIHVRHWPHWGGGRAQASAQASGSHATGTGPLLAPQQPQQPQEERRSYGDLFREASGESEPQGREAGGQGGGAGGE</sequence>
<accession>A0A7S3TD22</accession>
<feature type="transmembrane region" description="Helical" evidence="7">
    <location>
        <begin position="290"/>
        <end position="317"/>
    </location>
</feature>
<evidence type="ECO:0000256" key="1">
    <source>
        <dbReference type="ARBA" id="ARBA00004141"/>
    </source>
</evidence>
<dbReference type="AlphaFoldDB" id="A0A7S3TD22"/>
<dbReference type="InterPro" id="IPR002528">
    <property type="entry name" value="MATE_fam"/>
</dbReference>
<dbReference type="GO" id="GO:0016020">
    <property type="term" value="C:membrane"/>
    <property type="evidence" value="ECO:0007669"/>
    <property type="project" value="UniProtKB-SubCell"/>
</dbReference>
<feature type="transmembrane region" description="Helical" evidence="7">
    <location>
        <begin position="181"/>
        <end position="199"/>
    </location>
</feature>
<evidence type="ECO:0008006" key="9">
    <source>
        <dbReference type="Google" id="ProtNLM"/>
    </source>
</evidence>
<comment type="subcellular location">
    <subcellularLocation>
        <location evidence="1">Membrane</location>
        <topology evidence="1">Multi-pass membrane protein</topology>
    </subcellularLocation>
</comment>
<evidence type="ECO:0000313" key="8">
    <source>
        <dbReference type="EMBL" id="CAE0580590.1"/>
    </source>
</evidence>
<keyword evidence="3 7" id="KW-0812">Transmembrane</keyword>
<dbReference type="PANTHER" id="PTHR42893:SF46">
    <property type="entry name" value="PROTEIN DETOXIFICATION 44, CHLOROPLASTIC"/>
    <property type="match status" value="1"/>
</dbReference>
<feature type="region of interest" description="Disordered" evidence="6">
    <location>
        <begin position="387"/>
        <end position="413"/>
    </location>
</feature>
<evidence type="ECO:0000256" key="4">
    <source>
        <dbReference type="ARBA" id="ARBA00022989"/>
    </source>
</evidence>
<comment type="similarity">
    <text evidence="2">Belongs to the multi antimicrobial extrusion (MATE) (TC 2.A.66.1) family.</text>
</comment>
<feature type="transmembrane region" description="Helical" evidence="7">
    <location>
        <begin position="107"/>
        <end position="129"/>
    </location>
</feature>
<feature type="compositionally biased region" description="Gly residues" evidence="6">
    <location>
        <begin position="588"/>
        <end position="599"/>
    </location>
</feature>
<name>A0A7S3TD22_EMIHU</name>
<dbReference type="PANTHER" id="PTHR42893">
    <property type="entry name" value="PROTEIN DETOXIFICATION 44, CHLOROPLASTIC-RELATED"/>
    <property type="match status" value="1"/>
</dbReference>
<keyword evidence="4 7" id="KW-1133">Transmembrane helix</keyword>
<feature type="transmembrane region" description="Helical" evidence="7">
    <location>
        <begin position="149"/>
        <end position="174"/>
    </location>
</feature>
<evidence type="ECO:0000256" key="6">
    <source>
        <dbReference type="SAM" id="MobiDB-lite"/>
    </source>
</evidence>
<feature type="transmembrane region" description="Helical" evidence="7">
    <location>
        <begin position="356"/>
        <end position="376"/>
    </location>
</feature>
<evidence type="ECO:0000256" key="5">
    <source>
        <dbReference type="ARBA" id="ARBA00023136"/>
    </source>
</evidence>
<dbReference type="GO" id="GO:0015297">
    <property type="term" value="F:antiporter activity"/>
    <property type="evidence" value="ECO:0007669"/>
    <property type="project" value="InterPro"/>
</dbReference>